<protein>
    <submittedName>
        <fullName evidence="2">Uncharacterized protein</fullName>
    </submittedName>
</protein>
<keyword evidence="3" id="KW-1185">Reference proteome</keyword>
<gene>
    <name evidence="1" type="ORF">Strain138_002864</name>
    <name evidence="2" type="ORF">Strain318_002864</name>
</gene>
<accession>A0AA49K319</accession>
<organism evidence="2 3">
    <name type="scientific">Pseudogemmatithrix spongiicola</name>
    <dbReference type="NCBI Taxonomy" id="3062599"/>
    <lineage>
        <taxon>Bacteria</taxon>
        <taxon>Pseudomonadati</taxon>
        <taxon>Gemmatimonadota</taxon>
        <taxon>Gemmatimonadia</taxon>
        <taxon>Gemmatimonadales</taxon>
        <taxon>Gemmatimonadaceae</taxon>
        <taxon>Pseudogemmatithrix</taxon>
    </lineage>
</organism>
<name>A0AA49K319_9BACT</name>
<dbReference type="KEGG" id="pspc:Strain318_002864"/>
<proteinExistence type="predicted"/>
<evidence type="ECO:0000313" key="1">
    <source>
        <dbReference type="EMBL" id="WKW13541.1"/>
    </source>
</evidence>
<dbReference type="Proteomes" id="UP001229955">
    <property type="component" value="Chromosome"/>
</dbReference>
<reference evidence="2" key="1">
    <citation type="submission" date="2023-07" db="EMBL/GenBank/DDBJ databases">
        <authorList>
            <person name="Haufschild T."/>
            <person name="Kallscheuer N."/>
            <person name="Hammer J."/>
            <person name="Kohn T."/>
            <person name="Kabuu M."/>
            <person name="Jogler M."/>
            <person name="Wohfarth N."/>
            <person name="Heuer A."/>
            <person name="Rohde M."/>
            <person name="van Teeseling M.C.F."/>
            <person name="Jogler C."/>
        </authorList>
    </citation>
    <scope>NUCLEOTIDE SEQUENCE</scope>
    <source>
        <strain evidence="1">Strain 138</strain>
        <strain evidence="2">Strain 318</strain>
    </source>
</reference>
<dbReference type="EMBL" id="CP130613">
    <property type="protein sequence ID" value="WKW16448.1"/>
    <property type="molecule type" value="Genomic_DNA"/>
</dbReference>
<dbReference type="RefSeq" id="WP_367886388.1">
    <property type="nucleotide sequence ID" value="NZ_CP130612.1"/>
</dbReference>
<accession>A0AA49Q681</accession>
<evidence type="ECO:0000313" key="3">
    <source>
        <dbReference type="Proteomes" id="UP001229955"/>
    </source>
</evidence>
<dbReference type="AlphaFoldDB" id="A0AA49K319"/>
<evidence type="ECO:0000313" key="2">
    <source>
        <dbReference type="EMBL" id="WKW16448.1"/>
    </source>
</evidence>
<dbReference type="EMBL" id="CP130612">
    <property type="protein sequence ID" value="WKW13541.1"/>
    <property type="molecule type" value="Genomic_DNA"/>
</dbReference>
<sequence>MLTPTPSRIRTVFAFAITGALACADSSPARLVPLSDPFVYNGTAAIGLPVLALTSEGSPVAIALQATSDRPAVVEVADQRLQCLRAGDARVDVRAGALRAAFSVQCRPILSFGPPLQTDYMVLGGAPIPLNPVAYDSSGQRVTELRFSATSEDTSVVAVRAGLAVPRGVGSARVRLDFGGIDTWTSIEVVAPVVRENVQLAEGEYRQWALGPGRYVARIESTRGGSVPAIVWRSANANCAFDPRSRATLHCVIADSGSVVAIARASADASILIDRRAR</sequence>